<accession>A0A8C7P3S9</accession>
<dbReference type="SUPFAM" id="SSF49265">
    <property type="entry name" value="Fibronectin type III"/>
    <property type="match status" value="1"/>
</dbReference>
<evidence type="ECO:0000256" key="1">
    <source>
        <dbReference type="SAM" id="Phobius"/>
    </source>
</evidence>
<dbReference type="Ensembl" id="ENSOMYT00000018063.2">
    <property type="protein sequence ID" value="ENSOMYP00000016372.2"/>
    <property type="gene ID" value="ENSOMYG00000008034.2"/>
</dbReference>
<organism evidence="2 3">
    <name type="scientific">Oncorhynchus mykiss</name>
    <name type="common">Rainbow trout</name>
    <name type="synonym">Salmo gairdneri</name>
    <dbReference type="NCBI Taxonomy" id="8022"/>
    <lineage>
        <taxon>Eukaryota</taxon>
        <taxon>Metazoa</taxon>
        <taxon>Chordata</taxon>
        <taxon>Craniata</taxon>
        <taxon>Vertebrata</taxon>
        <taxon>Euteleostomi</taxon>
        <taxon>Actinopterygii</taxon>
        <taxon>Neopterygii</taxon>
        <taxon>Teleostei</taxon>
        <taxon>Protacanthopterygii</taxon>
        <taxon>Salmoniformes</taxon>
        <taxon>Salmonidae</taxon>
        <taxon>Salmoninae</taxon>
        <taxon>Oncorhynchus</taxon>
    </lineage>
</organism>
<dbReference type="InterPro" id="IPR050650">
    <property type="entry name" value="Type-II_Cytokine-TF_Rcpt"/>
</dbReference>
<keyword evidence="3" id="KW-1185">Reference proteome</keyword>
<evidence type="ECO:0000313" key="2">
    <source>
        <dbReference type="Ensembl" id="ENSOMYP00000016372.2"/>
    </source>
</evidence>
<reference evidence="2" key="1">
    <citation type="submission" date="2020-07" db="EMBL/GenBank/DDBJ databases">
        <title>A long reads based de novo assembly of the rainbow trout Arlee double haploid line genome.</title>
        <authorList>
            <person name="Gao G."/>
            <person name="Palti Y."/>
        </authorList>
    </citation>
    <scope>NUCLEOTIDE SEQUENCE [LARGE SCALE GENOMIC DNA]</scope>
</reference>
<dbReference type="AlphaFoldDB" id="A0A8C7P3S9"/>
<gene>
    <name evidence="2" type="primary">ifngr1</name>
</gene>
<dbReference type="GO" id="GO:0005886">
    <property type="term" value="C:plasma membrane"/>
    <property type="evidence" value="ECO:0007669"/>
    <property type="project" value="TreeGrafter"/>
</dbReference>
<keyword evidence="1" id="KW-0812">Transmembrane</keyword>
<protein>
    <recommendedName>
        <fullName evidence="4">Interferon gamma receptor 1</fullName>
    </recommendedName>
</protein>
<reference evidence="2" key="3">
    <citation type="submission" date="2025-09" db="UniProtKB">
        <authorList>
            <consortium name="Ensembl"/>
        </authorList>
    </citation>
    <scope>IDENTIFICATION</scope>
</reference>
<dbReference type="Gene3D" id="2.60.40.10">
    <property type="entry name" value="Immunoglobulins"/>
    <property type="match status" value="2"/>
</dbReference>
<dbReference type="GO" id="GO:0004896">
    <property type="term" value="F:cytokine receptor activity"/>
    <property type="evidence" value="ECO:0007669"/>
    <property type="project" value="TreeGrafter"/>
</dbReference>
<dbReference type="InterPro" id="IPR013783">
    <property type="entry name" value="Ig-like_fold"/>
</dbReference>
<keyword evidence="1" id="KW-1133">Transmembrane helix</keyword>
<dbReference type="Proteomes" id="UP000694395">
    <property type="component" value="Chromosome 17"/>
</dbReference>
<evidence type="ECO:0000313" key="3">
    <source>
        <dbReference type="Proteomes" id="UP000694395"/>
    </source>
</evidence>
<dbReference type="InterPro" id="IPR036116">
    <property type="entry name" value="FN3_sf"/>
</dbReference>
<dbReference type="GeneTree" id="ENSGT00990000204616"/>
<evidence type="ECO:0008006" key="4">
    <source>
        <dbReference type="Google" id="ProtNLM"/>
    </source>
</evidence>
<name>A0A8C7P3S9_ONCMY</name>
<dbReference type="PANTHER" id="PTHR20859">
    <property type="entry name" value="INTERFERON/INTERLEUKIN RECEPTOR"/>
    <property type="match status" value="1"/>
</dbReference>
<feature type="transmembrane region" description="Helical" evidence="1">
    <location>
        <begin position="260"/>
        <end position="280"/>
    </location>
</feature>
<reference evidence="2" key="2">
    <citation type="submission" date="2025-08" db="UniProtKB">
        <authorList>
            <consortium name="Ensembl"/>
        </authorList>
    </citation>
    <scope>IDENTIFICATION</scope>
</reference>
<dbReference type="PANTHER" id="PTHR20859:SF87">
    <property type="entry name" value="CYTOKINE RECEPTOR FAMILY MEMBER B13-RELATED"/>
    <property type="match status" value="1"/>
</dbReference>
<proteinExistence type="predicted"/>
<sequence length="439" mass="49842">MYSGEGSLGTNPHEQSLKMLTLRLPAWRVLHLACISLLTKCNVFFSWTVPPPENVTVSCNNFHTTVYWNYSELLRQPLFKLKINSDLNLSFPLVSTKQHHYDLAHFIWNAKELDRYFVNITASDETGESASLESSIFTFSRDLTADIKCKLDFPAVKVSMKDMEVTVSFDNPYHLYTELKESCIREDNKHFLYHVTYENTESSFCQIKDKVCCHHFTVWENKEQYCVSLEENAMSHKVMFSRIGPICGDEDKTISLKSSLLMLLPLITIGIVAFVVFVTIRLCKRSMRKRNLSNFPKTLASILSNPHDKNIMQLQCEIIAHISGIEPATTTSQSMLETSKEEEEPTTSVGFSSYLQCPISSGQVGEGLFDRRSQLRSELLKVTQPCSVLLCGDDSEESDSRTLEVEDMDSPASVYDRQHIPLLEVEMSAGDIVVRYGST</sequence>
<keyword evidence="1" id="KW-0472">Membrane</keyword>